<dbReference type="RefSeq" id="WP_163493981.1">
    <property type="nucleotide sequence ID" value="NZ_CP048711.1"/>
</dbReference>
<proteinExistence type="predicted"/>
<gene>
    <name evidence="1" type="ORF">G3T16_04330</name>
</gene>
<dbReference type="NCBIfam" id="TIGR04353">
    <property type="entry name" value="PqqD_rel_X"/>
    <property type="match status" value="1"/>
</dbReference>
<evidence type="ECO:0000313" key="2">
    <source>
        <dbReference type="Proteomes" id="UP000477680"/>
    </source>
</evidence>
<dbReference type="AlphaFoldDB" id="A0A6C0TY58"/>
<protein>
    <submittedName>
        <fullName evidence="1">HPr-rel-A system PqqD family peptide chaperone</fullName>
    </submittedName>
</protein>
<accession>A0A6C0TY58</accession>
<sequence length="89" mass="9236">MRHFTAAPGLIIRELDGVKVVYDGRSGDTHFIAGAGAVLMDELGGGAMAEADIARHWSTVQGAAGSDTLPAELEEFLTGAVEAGILRAR</sequence>
<organism evidence="1 2">
    <name type="scientific">Kineobactrum salinum</name>
    <dbReference type="NCBI Taxonomy" id="2708301"/>
    <lineage>
        <taxon>Bacteria</taxon>
        <taxon>Pseudomonadati</taxon>
        <taxon>Pseudomonadota</taxon>
        <taxon>Gammaproteobacteria</taxon>
        <taxon>Cellvibrionales</taxon>
        <taxon>Halieaceae</taxon>
        <taxon>Kineobactrum</taxon>
    </lineage>
</organism>
<keyword evidence="2" id="KW-1185">Reference proteome</keyword>
<dbReference type="InterPro" id="IPR027599">
    <property type="entry name" value="PqqD-rel_X"/>
</dbReference>
<reference evidence="1 2" key="1">
    <citation type="submission" date="2020-02" db="EMBL/GenBank/DDBJ databases">
        <title>Genome sequencing for Kineobactrum sp. M2.</title>
        <authorList>
            <person name="Park S.-J."/>
        </authorList>
    </citation>
    <scope>NUCLEOTIDE SEQUENCE [LARGE SCALE GENOMIC DNA]</scope>
    <source>
        <strain evidence="1 2">M2</strain>
    </source>
</reference>
<dbReference type="KEGG" id="kim:G3T16_04330"/>
<evidence type="ECO:0000313" key="1">
    <source>
        <dbReference type="EMBL" id="QIB64731.1"/>
    </source>
</evidence>
<name>A0A6C0TY58_9GAMM</name>
<dbReference type="EMBL" id="CP048711">
    <property type="protein sequence ID" value="QIB64731.1"/>
    <property type="molecule type" value="Genomic_DNA"/>
</dbReference>
<dbReference type="Proteomes" id="UP000477680">
    <property type="component" value="Chromosome"/>
</dbReference>